<sequence>MMKLYFSLIVCVVMSQARAAIMPSFVHLGFCSDVPRMPEFDIEKYSERWYVILQVPNEFVPAKHCVTTNYTSITSDGTFTSRKSGYADNRTVIHSLVDLQLVDHDYHTFVIQAQDERPEIGVTVVDTDYENYACLYSCLQRFTFKAEFVWVLSRAPVVTQSFVRRCRELITTESGFDWRRLHMVEQGETCPYWEDHLQEQSKESLESKTELQNMVNAVDDEVKAIINEEIEFQEDDIFYYHSSSGPQNTGFDFRLFFIAIAILFF</sequence>
<accession>A0A8B7NYC9</accession>
<dbReference type="AlphaFoldDB" id="A0A8B7NYC9"/>
<feature type="chain" id="PRO_5034547269" evidence="2">
    <location>
        <begin position="20"/>
        <end position="265"/>
    </location>
</feature>
<evidence type="ECO:0000259" key="3">
    <source>
        <dbReference type="Pfam" id="PF00061"/>
    </source>
</evidence>
<dbReference type="PRINTS" id="PR01273">
    <property type="entry name" value="INVTBRTCOLOR"/>
</dbReference>
<dbReference type="RefSeq" id="XP_018017886.1">
    <property type="nucleotide sequence ID" value="XM_018162397.1"/>
</dbReference>
<dbReference type="GO" id="GO:0005737">
    <property type="term" value="C:cytoplasm"/>
    <property type="evidence" value="ECO:0007669"/>
    <property type="project" value="TreeGrafter"/>
</dbReference>
<dbReference type="Pfam" id="PF00061">
    <property type="entry name" value="Lipocalin"/>
    <property type="match status" value="1"/>
</dbReference>
<dbReference type="Proteomes" id="UP000694843">
    <property type="component" value="Unplaced"/>
</dbReference>
<dbReference type="PANTHER" id="PTHR10612:SF62">
    <property type="entry name" value="LIPOCALIN_CYTOSOLIC FATTY-ACID BINDING DOMAIN-CONTAINING PROTEIN"/>
    <property type="match status" value="1"/>
</dbReference>
<dbReference type="GO" id="GO:0006629">
    <property type="term" value="P:lipid metabolic process"/>
    <property type="evidence" value="ECO:0007669"/>
    <property type="project" value="TreeGrafter"/>
</dbReference>
<dbReference type="InterPro" id="IPR012674">
    <property type="entry name" value="Calycin"/>
</dbReference>
<dbReference type="GO" id="GO:0031409">
    <property type="term" value="F:pigment binding"/>
    <property type="evidence" value="ECO:0007669"/>
    <property type="project" value="InterPro"/>
</dbReference>
<evidence type="ECO:0000256" key="1">
    <source>
        <dbReference type="ARBA" id="ARBA00023157"/>
    </source>
</evidence>
<dbReference type="GeneID" id="108674449"/>
<dbReference type="PANTHER" id="PTHR10612">
    <property type="entry name" value="APOLIPOPROTEIN D"/>
    <property type="match status" value="1"/>
</dbReference>
<feature type="domain" description="Lipocalin/cytosolic fatty-acid binding" evidence="3">
    <location>
        <begin position="48"/>
        <end position="173"/>
    </location>
</feature>
<name>A0A8B7NYC9_HYAAZ</name>
<protein>
    <submittedName>
        <fullName evidence="5">Crustacyanin-A2 subunit</fullName>
    </submittedName>
</protein>
<dbReference type="OrthoDB" id="6339451at2759"/>
<dbReference type="InterPro" id="IPR003057">
    <property type="entry name" value="Invtbrt_color"/>
</dbReference>
<gene>
    <name evidence="5" type="primary">LOC108674449</name>
</gene>
<feature type="signal peptide" evidence="2">
    <location>
        <begin position="1"/>
        <end position="19"/>
    </location>
</feature>
<keyword evidence="1" id="KW-1015">Disulfide bond</keyword>
<dbReference type="InterPro" id="IPR000566">
    <property type="entry name" value="Lipocln_cytosolic_FA-bd_dom"/>
</dbReference>
<keyword evidence="4" id="KW-1185">Reference proteome</keyword>
<evidence type="ECO:0000313" key="4">
    <source>
        <dbReference type="Proteomes" id="UP000694843"/>
    </source>
</evidence>
<evidence type="ECO:0000256" key="2">
    <source>
        <dbReference type="SAM" id="SignalP"/>
    </source>
</evidence>
<reference evidence="5" key="1">
    <citation type="submission" date="2025-08" db="UniProtKB">
        <authorList>
            <consortium name="RefSeq"/>
        </authorList>
    </citation>
    <scope>IDENTIFICATION</scope>
    <source>
        <tissue evidence="5">Whole organism</tissue>
    </source>
</reference>
<organism evidence="4 5">
    <name type="scientific">Hyalella azteca</name>
    <name type="common">Amphipod</name>
    <dbReference type="NCBI Taxonomy" id="294128"/>
    <lineage>
        <taxon>Eukaryota</taxon>
        <taxon>Metazoa</taxon>
        <taxon>Ecdysozoa</taxon>
        <taxon>Arthropoda</taxon>
        <taxon>Crustacea</taxon>
        <taxon>Multicrustacea</taxon>
        <taxon>Malacostraca</taxon>
        <taxon>Eumalacostraca</taxon>
        <taxon>Peracarida</taxon>
        <taxon>Amphipoda</taxon>
        <taxon>Senticaudata</taxon>
        <taxon>Talitrida</taxon>
        <taxon>Talitroidea</taxon>
        <taxon>Hyalellidae</taxon>
        <taxon>Hyalella</taxon>
    </lineage>
</organism>
<dbReference type="Gene3D" id="2.40.128.20">
    <property type="match status" value="1"/>
</dbReference>
<evidence type="ECO:0000313" key="5">
    <source>
        <dbReference type="RefSeq" id="XP_018017886.1"/>
    </source>
</evidence>
<keyword evidence="2" id="KW-0732">Signal</keyword>
<dbReference type="KEGG" id="hazt:108674449"/>
<proteinExistence type="predicted"/>
<dbReference type="GO" id="GO:0000302">
    <property type="term" value="P:response to reactive oxygen species"/>
    <property type="evidence" value="ECO:0007669"/>
    <property type="project" value="TreeGrafter"/>
</dbReference>
<dbReference type="SUPFAM" id="SSF50814">
    <property type="entry name" value="Lipocalins"/>
    <property type="match status" value="1"/>
</dbReference>